<evidence type="ECO:0000313" key="3">
    <source>
        <dbReference type="EMBL" id="OAF05944.1"/>
    </source>
</evidence>
<protein>
    <submittedName>
        <fullName evidence="3">Uncharacterized protein</fullName>
    </submittedName>
</protein>
<comment type="caution">
    <text evidence="3">The sequence shown here is derived from an EMBL/GenBank/DDBJ whole genome shotgun (WGS) entry which is preliminary data.</text>
</comment>
<accession>A0A176YH24</accession>
<evidence type="ECO:0000256" key="2">
    <source>
        <dbReference type="SAM" id="Phobius"/>
    </source>
</evidence>
<dbReference type="GeneID" id="32582240"/>
<proteinExistence type="predicted"/>
<feature type="transmembrane region" description="Helical" evidence="2">
    <location>
        <begin position="6"/>
        <end position="23"/>
    </location>
</feature>
<evidence type="ECO:0000313" key="4">
    <source>
        <dbReference type="Proteomes" id="UP000077173"/>
    </source>
</evidence>
<dbReference type="Proteomes" id="UP000077173">
    <property type="component" value="Unassembled WGS sequence"/>
</dbReference>
<keyword evidence="2" id="KW-1133">Transmembrane helix</keyword>
<dbReference type="EMBL" id="LSEF01000124">
    <property type="protein sequence ID" value="OAF05944.1"/>
    <property type="molecule type" value="Genomic_DNA"/>
</dbReference>
<name>A0A176YH24_9BRAD</name>
<reference evidence="3 4" key="1">
    <citation type="submission" date="2016-02" db="EMBL/GenBank/DDBJ databases">
        <title>Draft genome sequence of the strain BR 10247T Bradyrhizobium neotropicale isolated from nodules of Centrolobium paraense.</title>
        <authorList>
            <person name="Simoes-Araujo J.L."/>
            <person name="Barauna A.C."/>
            <person name="Silva K."/>
            <person name="Zilli J.E."/>
        </authorList>
    </citation>
    <scope>NUCLEOTIDE SEQUENCE [LARGE SCALE GENOMIC DNA]</scope>
    <source>
        <strain evidence="3 4">BR 10247</strain>
    </source>
</reference>
<keyword evidence="2" id="KW-0472">Membrane</keyword>
<evidence type="ECO:0000256" key="1">
    <source>
        <dbReference type="SAM" id="MobiDB-lite"/>
    </source>
</evidence>
<feature type="region of interest" description="Disordered" evidence="1">
    <location>
        <begin position="86"/>
        <end position="109"/>
    </location>
</feature>
<keyword evidence="4" id="KW-1185">Reference proteome</keyword>
<dbReference type="AlphaFoldDB" id="A0A176YH24"/>
<gene>
    <name evidence="3" type="ORF">AXW67_32915</name>
</gene>
<keyword evidence="2" id="KW-0812">Transmembrane</keyword>
<sequence>MRTFLIILGIWLLLNALFVVLMIPARKPSSRGPGGLLPIPIHRRAGPPDEEDDKLSFRHVIISAALTVVETVTPPLLEAFDAARGLVSSSRSKPRNPKAPIGAREADEI</sequence>
<organism evidence="3 4">
    <name type="scientific">Bradyrhizobium neotropicale</name>
    <dbReference type="NCBI Taxonomy" id="1497615"/>
    <lineage>
        <taxon>Bacteria</taxon>
        <taxon>Pseudomonadati</taxon>
        <taxon>Pseudomonadota</taxon>
        <taxon>Alphaproteobacteria</taxon>
        <taxon>Hyphomicrobiales</taxon>
        <taxon>Nitrobacteraceae</taxon>
        <taxon>Bradyrhizobium</taxon>
    </lineage>
</organism>